<dbReference type="AlphaFoldDB" id="A0AAQ0JLS8"/>
<organism evidence="2 3">
    <name type="scientific">Burkholderia cepacia</name>
    <name type="common">Pseudomonas cepacia</name>
    <dbReference type="NCBI Taxonomy" id="292"/>
    <lineage>
        <taxon>Bacteria</taxon>
        <taxon>Pseudomonadati</taxon>
        <taxon>Pseudomonadota</taxon>
        <taxon>Betaproteobacteria</taxon>
        <taxon>Burkholderiales</taxon>
        <taxon>Burkholderiaceae</taxon>
        <taxon>Burkholderia</taxon>
        <taxon>Burkholderia cepacia complex</taxon>
    </lineage>
</organism>
<dbReference type="RefSeq" id="WP_111938835.1">
    <property type="nucleotide sequence ID" value="NZ_CP045235.1"/>
</dbReference>
<gene>
    <name evidence="2" type="ORF">DPR02_03830</name>
</gene>
<evidence type="ECO:0000313" key="2">
    <source>
        <dbReference type="EMBL" id="RAQ15151.1"/>
    </source>
</evidence>
<dbReference type="Proteomes" id="UP000248899">
    <property type="component" value="Unassembled WGS sequence"/>
</dbReference>
<feature type="domain" description="Antitoxin VbhA" evidence="1">
    <location>
        <begin position="16"/>
        <end position="57"/>
    </location>
</feature>
<protein>
    <recommendedName>
        <fullName evidence="1">Antitoxin VbhA domain-containing protein</fullName>
    </recommendedName>
</protein>
<reference evidence="2 3" key="1">
    <citation type="submission" date="2018-06" db="EMBL/GenBank/DDBJ databases">
        <title>Towards the identification of Burkholderia cepacia strain which caused fatal septicemia.</title>
        <authorList>
            <person name="Bui L.A.T."/>
            <person name="Zakharova I.B."/>
            <person name="Shpak I.M."/>
            <person name="Teteryatnikova N."/>
            <person name="Ustinov D.V."/>
            <person name="Kuzyutina Y.A."/>
            <person name="Nguyen H.N."/>
            <person name="Antonov A.S."/>
            <person name="Avdyusheva E.F."/>
            <person name="Victorov D.V."/>
        </authorList>
    </citation>
    <scope>NUCLEOTIDE SEQUENCE [LARGE SCALE GENOMIC DNA]</scope>
    <source>
        <strain evidence="2 3">PT02</strain>
    </source>
</reference>
<proteinExistence type="predicted"/>
<dbReference type="Pfam" id="PF18495">
    <property type="entry name" value="VbhA"/>
    <property type="match status" value="1"/>
</dbReference>
<sequence length="68" mass="8010">MARVLYSTERQAELRERFRKADAIFRLEGYEPSKFESAQKERLIAGEITVEEFIALIVKYVRDGRAEE</sequence>
<dbReference type="GeneID" id="96991882"/>
<evidence type="ECO:0000259" key="1">
    <source>
        <dbReference type="Pfam" id="PF18495"/>
    </source>
</evidence>
<dbReference type="EMBL" id="QLUZ01000002">
    <property type="protein sequence ID" value="RAQ15151.1"/>
    <property type="molecule type" value="Genomic_DNA"/>
</dbReference>
<dbReference type="InterPro" id="IPR043038">
    <property type="entry name" value="VbhA_sf"/>
</dbReference>
<name>A0AAQ0JLS8_BURCE</name>
<dbReference type="InterPro" id="IPR041535">
    <property type="entry name" value="VbhA"/>
</dbReference>
<dbReference type="Gene3D" id="1.10.8.1050">
    <property type="entry name" value="Antitoxin VbhA-like"/>
    <property type="match status" value="1"/>
</dbReference>
<dbReference type="InterPro" id="IPR033788">
    <property type="entry name" value="VbhA-like"/>
</dbReference>
<accession>A0AAQ0JLS8</accession>
<dbReference type="CDD" id="cd11586">
    <property type="entry name" value="VbhA_like"/>
    <property type="match status" value="1"/>
</dbReference>
<comment type="caution">
    <text evidence="2">The sequence shown here is derived from an EMBL/GenBank/DDBJ whole genome shotgun (WGS) entry which is preliminary data.</text>
</comment>
<evidence type="ECO:0000313" key="3">
    <source>
        <dbReference type="Proteomes" id="UP000248899"/>
    </source>
</evidence>